<dbReference type="AlphaFoldDB" id="A0A9D2LYW5"/>
<dbReference type="CDD" id="cd00118">
    <property type="entry name" value="LysM"/>
    <property type="match status" value="1"/>
</dbReference>
<dbReference type="InterPro" id="IPR009826">
    <property type="entry name" value="DNA_circ_N"/>
</dbReference>
<proteinExistence type="predicted"/>
<dbReference type="PROSITE" id="PS51782">
    <property type="entry name" value="LYSM"/>
    <property type="match status" value="1"/>
</dbReference>
<comment type="caution">
    <text evidence="2">The sequence shown here is derived from an EMBL/GenBank/DDBJ whole genome shotgun (WGS) entry which is preliminary data.</text>
</comment>
<dbReference type="Gene3D" id="3.10.350.10">
    <property type="entry name" value="LysM domain"/>
    <property type="match status" value="1"/>
</dbReference>
<protein>
    <submittedName>
        <fullName evidence="2">DNA circularization N-terminal domain-containing protein</fullName>
    </submittedName>
</protein>
<gene>
    <name evidence="2" type="ORF">H9942_09720</name>
</gene>
<reference evidence="2" key="1">
    <citation type="journal article" date="2021" name="PeerJ">
        <title>Extensive microbial diversity within the chicken gut microbiome revealed by metagenomics and culture.</title>
        <authorList>
            <person name="Gilroy R."/>
            <person name="Ravi A."/>
            <person name="Getino M."/>
            <person name="Pursley I."/>
            <person name="Horton D.L."/>
            <person name="Alikhan N.F."/>
            <person name="Baker D."/>
            <person name="Gharbi K."/>
            <person name="Hall N."/>
            <person name="Watson M."/>
            <person name="Adriaenssens E.M."/>
            <person name="Foster-Nyarko E."/>
            <person name="Jarju S."/>
            <person name="Secka A."/>
            <person name="Antonio M."/>
            <person name="Oren A."/>
            <person name="Chaudhuri R.R."/>
            <person name="La Ragione R."/>
            <person name="Hildebrand F."/>
            <person name="Pallen M.J."/>
        </authorList>
    </citation>
    <scope>NUCLEOTIDE SEQUENCE</scope>
    <source>
        <strain evidence="2">ChiBcolR8-3208</strain>
    </source>
</reference>
<reference evidence="2" key="2">
    <citation type="submission" date="2021-04" db="EMBL/GenBank/DDBJ databases">
        <authorList>
            <person name="Gilroy R."/>
        </authorList>
    </citation>
    <scope>NUCLEOTIDE SEQUENCE</scope>
    <source>
        <strain evidence="2">ChiBcolR8-3208</strain>
    </source>
</reference>
<dbReference type="Proteomes" id="UP000824214">
    <property type="component" value="Unassembled WGS sequence"/>
</dbReference>
<sequence length="171" mass="19187">MRLMGMRFKDFTWKDNPVSLRVAHARRVGEVNVPYGESKAEELGPQRRNVTGEGYFAGEDCMEAWAGLQRAFSQKGPGLLQLPGVEPFWALMDSLELVGAQGKDLVRYTFSFTEWEGRAAYAGSGTYRAQAGESLWQYANRWGLSIEKLVEANPHIRDICALEEGEKVILP</sequence>
<dbReference type="InterPro" id="IPR036779">
    <property type="entry name" value="LysM_dom_sf"/>
</dbReference>
<evidence type="ECO:0000259" key="1">
    <source>
        <dbReference type="PROSITE" id="PS51782"/>
    </source>
</evidence>
<evidence type="ECO:0000313" key="3">
    <source>
        <dbReference type="Proteomes" id="UP000824214"/>
    </source>
</evidence>
<dbReference type="InterPro" id="IPR018392">
    <property type="entry name" value="LysM"/>
</dbReference>
<dbReference type="Pfam" id="PF07157">
    <property type="entry name" value="DNA_circ_N"/>
    <property type="match status" value="1"/>
</dbReference>
<feature type="domain" description="LysM" evidence="1">
    <location>
        <begin position="125"/>
        <end position="170"/>
    </location>
</feature>
<organism evidence="2 3">
    <name type="scientific">Candidatus Acutalibacter ornithocaccae</name>
    <dbReference type="NCBI Taxonomy" id="2838416"/>
    <lineage>
        <taxon>Bacteria</taxon>
        <taxon>Bacillati</taxon>
        <taxon>Bacillota</taxon>
        <taxon>Clostridia</taxon>
        <taxon>Eubacteriales</taxon>
        <taxon>Acutalibacteraceae</taxon>
        <taxon>Acutalibacter</taxon>
    </lineage>
</organism>
<dbReference type="SUPFAM" id="SSF54106">
    <property type="entry name" value="LysM domain"/>
    <property type="match status" value="1"/>
</dbReference>
<evidence type="ECO:0000313" key="2">
    <source>
        <dbReference type="EMBL" id="HJB38325.1"/>
    </source>
</evidence>
<accession>A0A9D2LYW5</accession>
<name>A0A9D2LYW5_9FIRM</name>
<dbReference type="Pfam" id="PF01476">
    <property type="entry name" value="LysM"/>
    <property type="match status" value="1"/>
</dbReference>
<dbReference type="EMBL" id="DWXZ01000208">
    <property type="protein sequence ID" value="HJB38325.1"/>
    <property type="molecule type" value="Genomic_DNA"/>
</dbReference>